<sequence>MTKTNILKMKSTFSLIAIVFLSVFNSINAQDISDTSFGKGMINFVAKDSSFSLKFAPRFQMRSITSWDYVSDQYGSANHNLLIRRARLKFDGFAYSPKLKYKLQLGLSNRDIAGANDYNRNSPRYILDAVIMWNFAKDWELWAGQTKLPGNLDQLVSSGNMQFVERSLLNSRFNLGRDMGIQLHHKTKLGDTFLMREKVAISQGEGRNVTSGNEGGLQYTGRLEFLPMGEFKSKGEYFQSDLKREEQPKLMLAFTYNYNQDAVRTQNSAGSYMIRTDGSLYETDITSIFADAMFKYKGFSFMGEYVKRTAANPMAREANGISPTGDVVLIGDAINFQAGYLFINNYEVALRFTDVNHDDITYLLPTTEYTLGVNKFIVGHKLKVQSDLSYRTLDGNDDNISFRLGFDIHF</sequence>
<dbReference type="InterPro" id="IPR023614">
    <property type="entry name" value="Porin_dom_sf"/>
</dbReference>
<protein>
    <submittedName>
        <fullName evidence="2">Phosphate-selective porin O/P</fullName>
    </submittedName>
</protein>
<dbReference type="Pfam" id="PF07396">
    <property type="entry name" value="Porin_O_P"/>
    <property type="match status" value="1"/>
</dbReference>
<comment type="caution">
    <text evidence="2">The sequence shown here is derived from an EMBL/GenBank/DDBJ whole genome shotgun (WGS) entry which is preliminary data.</text>
</comment>
<accession>A0A2V4XN85</accession>
<feature type="signal peptide" evidence="1">
    <location>
        <begin position="1"/>
        <end position="29"/>
    </location>
</feature>
<dbReference type="Gene3D" id="2.40.160.10">
    <property type="entry name" value="Porin"/>
    <property type="match status" value="1"/>
</dbReference>
<evidence type="ECO:0000256" key="1">
    <source>
        <dbReference type="SAM" id="SignalP"/>
    </source>
</evidence>
<keyword evidence="1" id="KW-0732">Signal</keyword>
<dbReference type="EMBL" id="QJTD01000001">
    <property type="protein sequence ID" value="PYE83519.1"/>
    <property type="molecule type" value="Genomic_DNA"/>
</dbReference>
<organism evidence="2 3">
    <name type="scientific">Winogradskyella epiphytica</name>
    <dbReference type="NCBI Taxonomy" id="262005"/>
    <lineage>
        <taxon>Bacteria</taxon>
        <taxon>Pseudomonadati</taxon>
        <taxon>Bacteroidota</taxon>
        <taxon>Flavobacteriia</taxon>
        <taxon>Flavobacteriales</taxon>
        <taxon>Flavobacteriaceae</taxon>
        <taxon>Winogradskyella</taxon>
    </lineage>
</organism>
<evidence type="ECO:0000313" key="2">
    <source>
        <dbReference type="EMBL" id="PYE83519.1"/>
    </source>
</evidence>
<proteinExistence type="predicted"/>
<dbReference type="AlphaFoldDB" id="A0A2V4XN85"/>
<keyword evidence="3" id="KW-1185">Reference proteome</keyword>
<name>A0A2V4XN85_9FLAO</name>
<gene>
    <name evidence="2" type="ORF">DFQ11_101956</name>
</gene>
<dbReference type="InterPro" id="IPR010870">
    <property type="entry name" value="Porin_O/P"/>
</dbReference>
<evidence type="ECO:0000313" key="3">
    <source>
        <dbReference type="Proteomes" id="UP000248054"/>
    </source>
</evidence>
<feature type="chain" id="PRO_5015890443" evidence="1">
    <location>
        <begin position="30"/>
        <end position="410"/>
    </location>
</feature>
<reference evidence="2 3" key="1">
    <citation type="submission" date="2018-06" db="EMBL/GenBank/DDBJ databases">
        <title>Genomic Encyclopedia of Type Strains, Phase III (KMG-III): the genomes of soil and plant-associated and newly described type strains.</title>
        <authorList>
            <person name="Whitman W."/>
        </authorList>
    </citation>
    <scope>NUCLEOTIDE SEQUENCE [LARGE SCALE GENOMIC DNA]</scope>
    <source>
        <strain evidence="2 3">CECT 7945</strain>
    </source>
</reference>
<dbReference type="Proteomes" id="UP000248054">
    <property type="component" value="Unassembled WGS sequence"/>
</dbReference>